<evidence type="ECO:0000256" key="1">
    <source>
        <dbReference type="PIRSR" id="PIRSR006661-1"/>
    </source>
</evidence>
<evidence type="ECO:0000259" key="2">
    <source>
        <dbReference type="Pfam" id="PF02540"/>
    </source>
</evidence>
<dbReference type="CDD" id="cd01990">
    <property type="entry name" value="LarE-like"/>
    <property type="match status" value="1"/>
</dbReference>
<sequence length="275" mass="29591">MTGLDKKLARLNEIIAGCKSAAVAFSGGVDSTFLAAAAVRALGERAIAVTACSETLPASEQREAVKLAALIGIKHELVAISELESAEFVANDAKRCYYCKKQRLGSIARWGGEYGYDWVLEGSNADDVDDYRPGMQAVDELAGVRSPLLEAGLTKAEIRAVSEQWGLPTWNKLSAACLSSRIVYGLPVTAERLKQVELAEAFIRKFCSGQIRVRHHGNLARIEVAEPDIAVLAQPAAAKAIAAELKRLGFTFVVLDLQGYRTGSLNETLDLANNL</sequence>
<dbReference type="GO" id="GO:0016783">
    <property type="term" value="F:sulfurtransferase activity"/>
    <property type="evidence" value="ECO:0007669"/>
    <property type="project" value="InterPro"/>
</dbReference>
<feature type="domain" description="NAD/GMP synthase" evidence="2">
    <location>
        <begin position="17"/>
        <end position="86"/>
    </location>
</feature>
<proteinExistence type="predicted"/>
<reference evidence="3 4" key="1">
    <citation type="submission" date="2016-10" db="EMBL/GenBank/DDBJ databases">
        <authorList>
            <person name="de Groot N.N."/>
        </authorList>
    </citation>
    <scope>NUCLEOTIDE SEQUENCE [LARGE SCALE GENOMIC DNA]</scope>
    <source>
        <strain evidence="3 4">DSM 1736</strain>
    </source>
</reference>
<organism evidence="3 4">
    <name type="scientific">Dendrosporobacter quercicolus</name>
    <dbReference type="NCBI Taxonomy" id="146817"/>
    <lineage>
        <taxon>Bacteria</taxon>
        <taxon>Bacillati</taxon>
        <taxon>Bacillota</taxon>
        <taxon>Negativicutes</taxon>
        <taxon>Selenomonadales</taxon>
        <taxon>Sporomusaceae</taxon>
        <taxon>Dendrosporobacter</taxon>
    </lineage>
</organism>
<dbReference type="PANTHER" id="PTHR43169:SF2">
    <property type="entry name" value="NAD_GMP SYNTHASE DOMAIN-CONTAINING PROTEIN"/>
    <property type="match status" value="1"/>
</dbReference>
<dbReference type="Pfam" id="PF02540">
    <property type="entry name" value="NAD_synthase"/>
    <property type="match status" value="1"/>
</dbReference>
<dbReference type="NCBIfam" id="TIGR00268">
    <property type="entry name" value="ATP-dependent sacrificial sulfur transferase LarE"/>
    <property type="match status" value="1"/>
</dbReference>
<evidence type="ECO:0000313" key="3">
    <source>
        <dbReference type="EMBL" id="SDM09622.1"/>
    </source>
</evidence>
<dbReference type="InterPro" id="IPR005232">
    <property type="entry name" value="LarE"/>
</dbReference>
<dbReference type="GO" id="GO:0006163">
    <property type="term" value="P:purine nucleotide metabolic process"/>
    <property type="evidence" value="ECO:0007669"/>
    <property type="project" value="UniProtKB-ARBA"/>
</dbReference>
<dbReference type="InterPro" id="IPR052188">
    <property type="entry name" value="Ni-pincer_cofactor_biosynth"/>
</dbReference>
<dbReference type="EMBL" id="FNHB01000002">
    <property type="protein sequence ID" value="SDM09622.1"/>
    <property type="molecule type" value="Genomic_DNA"/>
</dbReference>
<dbReference type="InterPro" id="IPR014729">
    <property type="entry name" value="Rossmann-like_a/b/a_fold"/>
</dbReference>
<feature type="active site" description="Nucleophile and sulfur donor" evidence="1">
    <location>
        <position position="177"/>
    </location>
</feature>
<dbReference type="STRING" id="146817.SAMN04488502_102151"/>
<dbReference type="PIRSF" id="PIRSF006661">
    <property type="entry name" value="PP-lp_UCP006661"/>
    <property type="match status" value="1"/>
</dbReference>
<name>A0A1G9QEX7_9FIRM</name>
<dbReference type="InterPro" id="IPR022310">
    <property type="entry name" value="NAD/GMP_synthase"/>
</dbReference>
<protein>
    <recommendedName>
        <fullName evidence="2">NAD/GMP synthase domain-containing protein</fullName>
    </recommendedName>
</protein>
<dbReference type="SUPFAM" id="SSF52402">
    <property type="entry name" value="Adenine nucleotide alpha hydrolases-like"/>
    <property type="match status" value="1"/>
</dbReference>
<dbReference type="Proteomes" id="UP000214880">
    <property type="component" value="Unassembled WGS sequence"/>
</dbReference>
<dbReference type="Gene3D" id="3.40.50.620">
    <property type="entry name" value="HUPs"/>
    <property type="match status" value="1"/>
</dbReference>
<gene>
    <name evidence="3" type="ORF">SAMN04488502_102151</name>
</gene>
<keyword evidence="4" id="KW-1185">Reference proteome</keyword>
<dbReference type="AlphaFoldDB" id="A0A1G9QEX7"/>
<dbReference type="PANTHER" id="PTHR43169">
    <property type="entry name" value="EXSB FAMILY PROTEIN"/>
    <property type="match status" value="1"/>
</dbReference>
<evidence type="ECO:0000313" key="4">
    <source>
        <dbReference type="Proteomes" id="UP000214880"/>
    </source>
</evidence>
<accession>A0A1G9QEX7</accession>